<feature type="compositionally biased region" description="Polar residues" evidence="1">
    <location>
        <begin position="104"/>
        <end position="130"/>
    </location>
</feature>
<feature type="compositionally biased region" description="Pro residues" evidence="1">
    <location>
        <begin position="137"/>
        <end position="151"/>
    </location>
</feature>
<accession>A0A072PDG3</accession>
<dbReference type="HOGENOM" id="CLU_1061867_0_0_1"/>
<dbReference type="EMBL" id="AMGV01000004">
    <property type="protein sequence ID" value="KEF57313.1"/>
    <property type="molecule type" value="Genomic_DNA"/>
</dbReference>
<proteinExistence type="predicted"/>
<dbReference type="Proteomes" id="UP000027920">
    <property type="component" value="Unassembled WGS sequence"/>
</dbReference>
<evidence type="ECO:0000313" key="3">
    <source>
        <dbReference type="Proteomes" id="UP000027920"/>
    </source>
</evidence>
<sequence>MAAADYYTSNTRPAYQQQNSGLQPPLGPQRASSQPTFSFQPPPQTGTPPHPQYPQPQHPPPPYQQIYSNNEPEPRVHFAPTPSPLGQQRPSPPHQSRPEPYAMNQPNYQASPAHQLAPYQQQYIPQNYKDQYQLQPQPQPQPQPQHRPYIPPRHAIGELVGQNGYVSDPERHRRKHRERSRRTSDNSRSTKADAFLGAAGGGLLGDLIFPGLGTVGGALVGWVGGKDYGKHRKWREDKRDRDQDRWERKYGSDRSRSHSQDRRRSSHERSERERRHSHDHRRNYD</sequence>
<evidence type="ECO:0008006" key="4">
    <source>
        <dbReference type="Google" id="ProtNLM"/>
    </source>
</evidence>
<feature type="compositionally biased region" description="Basic and acidic residues" evidence="1">
    <location>
        <begin position="181"/>
        <end position="191"/>
    </location>
</feature>
<feature type="compositionally biased region" description="Pro residues" evidence="1">
    <location>
        <begin position="40"/>
        <end position="63"/>
    </location>
</feature>
<keyword evidence="3" id="KW-1185">Reference proteome</keyword>
<dbReference type="RefSeq" id="XP_013259903.1">
    <property type="nucleotide sequence ID" value="XM_013404449.1"/>
</dbReference>
<dbReference type="GeneID" id="25280156"/>
<organism evidence="2 3">
    <name type="scientific">Exophiala aquamarina CBS 119918</name>
    <dbReference type="NCBI Taxonomy" id="1182545"/>
    <lineage>
        <taxon>Eukaryota</taxon>
        <taxon>Fungi</taxon>
        <taxon>Dikarya</taxon>
        <taxon>Ascomycota</taxon>
        <taxon>Pezizomycotina</taxon>
        <taxon>Eurotiomycetes</taxon>
        <taxon>Chaetothyriomycetidae</taxon>
        <taxon>Chaetothyriales</taxon>
        <taxon>Herpotrichiellaceae</taxon>
        <taxon>Exophiala</taxon>
    </lineage>
</organism>
<dbReference type="OrthoDB" id="4160109at2759"/>
<dbReference type="VEuPathDB" id="FungiDB:A1O9_05230"/>
<name>A0A072PDG3_9EURO</name>
<evidence type="ECO:0000313" key="2">
    <source>
        <dbReference type="EMBL" id="KEF57313.1"/>
    </source>
</evidence>
<gene>
    <name evidence="2" type="ORF">A1O9_05230</name>
</gene>
<dbReference type="AlphaFoldDB" id="A0A072PDG3"/>
<feature type="compositionally biased region" description="Polar residues" evidence="1">
    <location>
        <begin position="7"/>
        <end position="22"/>
    </location>
</feature>
<feature type="region of interest" description="Disordered" evidence="1">
    <location>
        <begin position="1"/>
        <end position="192"/>
    </location>
</feature>
<evidence type="ECO:0000256" key="1">
    <source>
        <dbReference type="SAM" id="MobiDB-lite"/>
    </source>
</evidence>
<reference evidence="2 3" key="1">
    <citation type="submission" date="2013-03" db="EMBL/GenBank/DDBJ databases">
        <title>The Genome Sequence of Exophiala aquamarina CBS 119918.</title>
        <authorList>
            <consortium name="The Broad Institute Genomics Platform"/>
            <person name="Cuomo C."/>
            <person name="de Hoog S."/>
            <person name="Gorbushina A."/>
            <person name="Walker B."/>
            <person name="Young S.K."/>
            <person name="Zeng Q."/>
            <person name="Gargeya S."/>
            <person name="Fitzgerald M."/>
            <person name="Haas B."/>
            <person name="Abouelleil A."/>
            <person name="Allen A.W."/>
            <person name="Alvarado L."/>
            <person name="Arachchi H.M."/>
            <person name="Berlin A.M."/>
            <person name="Chapman S.B."/>
            <person name="Gainer-Dewar J."/>
            <person name="Goldberg J."/>
            <person name="Griggs A."/>
            <person name="Gujja S."/>
            <person name="Hansen M."/>
            <person name="Howarth C."/>
            <person name="Imamovic A."/>
            <person name="Ireland A."/>
            <person name="Larimer J."/>
            <person name="McCowan C."/>
            <person name="Murphy C."/>
            <person name="Pearson M."/>
            <person name="Poon T.W."/>
            <person name="Priest M."/>
            <person name="Roberts A."/>
            <person name="Saif S."/>
            <person name="Shea T."/>
            <person name="Sisk P."/>
            <person name="Sykes S."/>
            <person name="Wortman J."/>
            <person name="Nusbaum C."/>
            <person name="Birren B."/>
        </authorList>
    </citation>
    <scope>NUCLEOTIDE SEQUENCE [LARGE SCALE GENOMIC DNA]</scope>
    <source>
        <strain evidence="2 3">CBS 119918</strain>
    </source>
</reference>
<protein>
    <recommendedName>
        <fullName evidence="4">Glycine zipper 2TM domain-containing protein</fullName>
    </recommendedName>
</protein>
<comment type="caution">
    <text evidence="2">The sequence shown here is derived from an EMBL/GenBank/DDBJ whole genome shotgun (WGS) entry which is preliminary data.</text>
</comment>
<feature type="region of interest" description="Disordered" evidence="1">
    <location>
        <begin position="220"/>
        <end position="285"/>
    </location>
</feature>
<feature type="compositionally biased region" description="Basic and acidic residues" evidence="1">
    <location>
        <begin position="234"/>
        <end position="285"/>
    </location>
</feature>